<evidence type="ECO:0000313" key="2">
    <source>
        <dbReference type="EMBL" id="ARR00926.1"/>
    </source>
</evidence>
<reference evidence="3" key="1">
    <citation type="journal article" date="2017" name="Genome Biol. Evol.">
        <title>Comparative Genomic Analysis Identifies a Campylobacter Clade Deficient in Selenium Metabolism.</title>
        <authorList>
            <person name="Miller W.G."/>
            <person name="Yee E."/>
            <person name="Lopes B.S."/>
            <person name="Chapman M.H."/>
            <person name="Huynh S."/>
            <person name="Bono J.L."/>
            <person name="Parker C.T."/>
            <person name="Strachan N.J.C."/>
            <person name="Forbes K.J."/>
        </authorList>
    </citation>
    <scope>NUCLEOTIDE SEQUENCE [LARGE SCALE GENOMIC DNA]</scope>
    <source>
        <strain evidence="3">RM6137</strain>
    </source>
</reference>
<keyword evidence="1" id="KW-1133">Transmembrane helix</keyword>
<feature type="transmembrane region" description="Helical" evidence="1">
    <location>
        <begin position="82"/>
        <end position="101"/>
    </location>
</feature>
<accession>A0A1X9SXJ6</accession>
<dbReference type="STRING" id="1660073.CSUIS_1123"/>
<evidence type="ECO:0000313" key="3">
    <source>
        <dbReference type="Proteomes" id="UP000194260"/>
    </source>
</evidence>
<name>A0A1X9SXJ6_9BACT</name>
<proteinExistence type="predicted"/>
<feature type="transmembrane region" description="Helical" evidence="1">
    <location>
        <begin position="12"/>
        <end position="31"/>
    </location>
</feature>
<sequence length="174" mass="20584">MTKLNVISLNWISFLILFIYTIICFCMHWHFLSKEISDVYFVSNEMNATMDLNSTLETLITQNKIISPKDYFGIYTSTYSNILMITVALLGIFALLSFVYIRSKINDQMNDRIDEYFKSNEFKDIKNELITQEIKRIVDSKYDDIERRLSLLEENQEGSHRDEYIEIDNNQIKG</sequence>
<dbReference type="KEGG" id="camy:CSUIS_1123"/>
<protein>
    <submittedName>
        <fullName evidence="2">Putative membrane protein</fullName>
    </submittedName>
</protein>
<keyword evidence="1" id="KW-0472">Membrane</keyword>
<dbReference type="Proteomes" id="UP000194260">
    <property type="component" value="Chromosome"/>
</dbReference>
<dbReference type="EMBL" id="CP018789">
    <property type="protein sequence ID" value="ARR00926.1"/>
    <property type="molecule type" value="Genomic_DNA"/>
</dbReference>
<evidence type="ECO:0000256" key="1">
    <source>
        <dbReference type="SAM" id="Phobius"/>
    </source>
</evidence>
<dbReference type="RefSeq" id="WP_086297758.1">
    <property type="nucleotide sequence ID" value="NZ_CP018789.1"/>
</dbReference>
<keyword evidence="1" id="KW-0812">Transmembrane</keyword>
<gene>
    <name evidence="2" type="ORF">CSUIS_1123</name>
</gene>
<organism evidence="2 3">
    <name type="scientific">Campylobacter porcelli</name>
    <dbReference type="NCBI Taxonomy" id="1660073"/>
    <lineage>
        <taxon>Bacteria</taxon>
        <taxon>Pseudomonadati</taxon>
        <taxon>Campylobacterota</taxon>
        <taxon>Epsilonproteobacteria</taxon>
        <taxon>Campylobacterales</taxon>
        <taxon>Campylobacteraceae</taxon>
        <taxon>Campylobacter</taxon>
    </lineage>
</organism>
<dbReference type="AlphaFoldDB" id="A0A1X9SXJ6"/>